<gene>
    <name evidence="4" type="ORF">EGH25_09480</name>
</gene>
<comment type="caution">
    <text evidence="4">The sequence shown here is derived from an EMBL/GenBank/DDBJ whole genome shotgun (WGS) entry which is preliminary data.</text>
</comment>
<evidence type="ECO:0000313" key="4">
    <source>
        <dbReference type="EMBL" id="MCX2819578.1"/>
    </source>
</evidence>
<feature type="compositionally biased region" description="Basic and acidic residues" evidence="2">
    <location>
        <begin position="141"/>
        <end position="153"/>
    </location>
</feature>
<evidence type="ECO:0000256" key="1">
    <source>
        <dbReference type="ARBA" id="ARBA00022801"/>
    </source>
</evidence>
<reference evidence="4" key="1">
    <citation type="submission" date="2022-09" db="EMBL/GenBank/DDBJ databases">
        <title>Haloadaptaus new haloarchaeum isolated from saline soil.</title>
        <authorList>
            <person name="Duran-Viseras A."/>
            <person name="Sanchez-Porro C."/>
            <person name="Ventosa A."/>
        </authorList>
    </citation>
    <scope>NUCLEOTIDE SEQUENCE</scope>
    <source>
        <strain evidence="4">F3-133</strain>
    </source>
</reference>
<evidence type="ECO:0000259" key="3">
    <source>
        <dbReference type="Pfam" id="PF03061"/>
    </source>
</evidence>
<accession>A0A9Q4GJ58</accession>
<proteinExistence type="predicted"/>
<organism evidence="4 5">
    <name type="scientific">Halorutilus salinus</name>
    <dbReference type="NCBI Taxonomy" id="2487751"/>
    <lineage>
        <taxon>Archaea</taxon>
        <taxon>Methanobacteriati</taxon>
        <taxon>Methanobacteriota</taxon>
        <taxon>Stenosarchaea group</taxon>
        <taxon>Halobacteria</taxon>
        <taxon>Halorutilales</taxon>
        <taxon>Halorutilaceae</taxon>
        <taxon>Halorutilus</taxon>
    </lineage>
</organism>
<dbReference type="InterPro" id="IPR003736">
    <property type="entry name" value="PAAI_dom"/>
</dbReference>
<dbReference type="InterPro" id="IPR006683">
    <property type="entry name" value="Thioestr_dom"/>
</dbReference>
<keyword evidence="5" id="KW-1185">Reference proteome</keyword>
<sequence>MEITQLFSSMPFAELLGIEVTRAEDGMAEARLQMTRKLSSNTARNVGHGGVAFALADTVAGAAVVSLTGEPAPTVDMRIDYLKPATDDMTARAEVVRRGNTSAVVDVTVRHEGEGDADAEDGYGSAQGDEIARARGVFKLGVEEGSEHDRDTDEIGNSP</sequence>
<dbReference type="Proteomes" id="UP001149411">
    <property type="component" value="Unassembled WGS sequence"/>
</dbReference>
<name>A0A9Q4GJ58_9EURY</name>
<dbReference type="PANTHER" id="PTHR43240:SF20">
    <property type="entry name" value="MEDIUM_LONG-CHAIN ACYL-COA THIOESTERASE YIGI"/>
    <property type="match status" value="1"/>
</dbReference>
<dbReference type="GO" id="GO:0016787">
    <property type="term" value="F:hydrolase activity"/>
    <property type="evidence" value="ECO:0007669"/>
    <property type="project" value="UniProtKB-KW"/>
</dbReference>
<dbReference type="NCBIfam" id="TIGR00369">
    <property type="entry name" value="unchar_dom_1"/>
    <property type="match status" value="1"/>
</dbReference>
<dbReference type="RefSeq" id="WP_266087960.1">
    <property type="nucleotide sequence ID" value="NZ_RKLV01000009.1"/>
</dbReference>
<keyword evidence="1" id="KW-0378">Hydrolase</keyword>
<feature type="domain" description="Thioesterase" evidence="3">
    <location>
        <begin position="48"/>
        <end position="115"/>
    </location>
</feature>
<dbReference type="Gene3D" id="3.10.129.10">
    <property type="entry name" value="Hotdog Thioesterase"/>
    <property type="match status" value="1"/>
</dbReference>
<dbReference type="PANTHER" id="PTHR43240">
    <property type="entry name" value="1,4-DIHYDROXY-2-NAPHTHOYL-COA THIOESTERASE 1"/>
    <property type="match status" value="1"/>
</dbReference>
<dbReference type="SUPFAM" id="SSF54637">
    <property type="entry name" value="Thioesterase/thiol ester dehydrase-isomerase"/>
    <property type="match status" value="1"/>
</dbReference>
<dbReference type="AlphaFoldDB" id="A0A9Q4GJ58"/>
<evidence type="ECO:0000313" key="5">
    <source>
        <dbReference type="Proteomes" id="UP001149411"/>
    </source>
</evidence>
<feature type="region of interest" description="Disordered" evidence="2">
    <location>
        <begin position="138"/>
        <end position="159"/>
    </location>
</feature>
<dbReference type="Pfam" id="PF03061">
    <property type="entry name" value="4HBT"/>
    <property type="match status" value="1"/>
</dbReference>
<protein>
    <submittedName>
        <fullName evidence="4">PaaI family thioesterase</fullName>
    </submittedName>
</protein>
<dbReference type="InterPro" id="IPR029069">
    <property type="entry name" value="HotDog_dom_sf"/>
</dbReference>
<evidence type="ECO:0000256" key="2">
    <source>
        <dbReference type="SAM" id="MobiDB-lite"/>
    </source>
</evidence>
<dbReference type="EMBL" id="RKLV01000009">
    <property type="protein sequence ID" value="MCX2819578.1"/>
    <property type="molecule type" value="Genomic_DNA"/>
</dbReference>
<dbReference type="CDD" id="cd03443">
    <property type="entry name" value="PaaI_thioesterase"/>
    <property type="match status" value="1"/>
</dbReference>